<dbReference type="InterPro" id="IPR038157">
    <property type="entry name" value="FeoA_core_dom"/>
</dbReference>
<feature type="domain" description="Ferrous iron transporter FeoA-like" evidence="2">
    <location>
        <begin position="15"/>
        <end position="87"/>
    </location>
</feature>
<organism evidence="3 4">
    <name type="scientific">Faecalicatena fissicatena</name>
    <dbReference type="NCBI Taxonomy" id="290055"/>
    <lineage>
        <taxon>Bacteria</taxon>
        <taxon>Bacillati</taxon>
        <taxon>Bacillota</taxon>
        <taxon>Clostridia</taxon>
        <taxon>Lachnospirales</taxon>
        <taxon>Lachnospiraceae</taxon>
        <taxon>Faecalicatena</taxon>
    </lineage>
</organism>
<name>A0ABS2E590_9FIRM</name>
<reference evidence="3 4" key="1">
    <citation type="journal article" date="2021" name="Sci. Rep.">
        <title>The distribution of antibiotic resistance genes in chicken gut microbiota commensals.</title>
        <authorList>
            <person name="Juricova H."/>
            <person name="Matiasovicova J."/>
            <person name="Kubasova T."/>
            <person name="Cejkova D."/>
            <person name="Rychlik I."/>
        </authorList>
    </citation>
    <scope>NUCLEOTIDE SEQUENCE [LARGE SCALE GENOMIC DNA]</scope>
    <source>
        <strain evidence="3 4">An773</strain>
    </source>
</reference>
<dbReference type="InterPro" id="IPR007167">
    <property type="entry name" value="Fe-transptr_FeoA-like"/>
</dbReference>
<dbReference type="Proteomes" id="UP000716906">
    <property type="component" value="Unassembled WGS sequence"/>
</dbReference>
<keyword evidence="4" id="KW-1185">Reference proteome</keyword>
<dbReference type="Gene3D" id="2.30.30.90">
    <property type="match status" value="1"/>
</dbReference>
<accession>A0ABS2E590</accession>
<gene>
    <name evidence="3" type="ORF">H7U36_01605</name>
</gene>
<dbReference type="PANTHER" id="PTHR42954">
    <property type="entry name" value="FE(2+) TRANSPORT PROTEIN A"/>
    <property type="match status" value="1"/>
</dbReference>
<dbReference type="EMBL" id="JACLYY010000001">
    <property type="protein sequence ID" value="MBM6736807.1"/>
    <property type="molecule type" value="Genomic_DNA"/>
</dbReference>
<evidence type="ECO:0000313" key="4">
    <source>
        <dbReference type="Proteomes" id="UP000716906"/>
    </source>
</evidence>
<dbReference type="SUPFAM" id="SSF50037">
    <property type="entry name" value="C-terminal domain of transcriptional repressors"/>
    <property type="match status" value="1"/>
</dbReference>
<dbReference type="InterPro" id="IPR052713">
    <property type="entry name" value="FeoA"/>
</dbReference>
<protein>
    <submittedName>
        <fullName evidence="3">Ferrous iron transport protein A</fullName>
    </submittedName>
</protein>
<keyword evidence="1" id="KW-0408">Iron</keyword>
<sequence>MNSTPSYTVPSSAAGSLADLHPGMEGRILGFREGCRLRLRLLDLGFVPGTLVKCTARSPLGDPCAYLIRQTVIALRNADAAQVDIAFGISATVSVNSDQKGGNNN</sequence>
<evidence type="ECO:0000256" key="1">
    <source>
        <dbReference type="ARBA" id="ARBA00023004"/>
    </source>
</evidence>
<dbReference type="RefSeq" id="WP_205147519.1">
    <property type="nucleotide sequence ID" value="NZ_JACLYY010000001.1"/>
</dbReference>
<dbReference type="PANTHER" id="PTHR42954:SF2">
    <property type="entry name" value="FE(2+) TRANSPORT PROTEIN A"/>
    <property type="match status" value="1"/>
</dbReference>
<dbReference type="InterPro" id="IPR008988">
    <property type="entry name" value="Transcriptional_repressor_C"/>
</dbReference>
<dbReference type="SMART" id="SM00899">
    <property type="entry name" value="FeoA"/>
    <property type="match status" value="1"/>
</dbReference>
<comment type="caution">
    <text evidence="3">The sequence shown here is derived from an EMBL/GenBank/DDBJ whole genome shotgun (WGS) entry which is preliminary data.</text>
</comment>
<proteinExistence type="predicted"/>
<dbReference type="Pfam" id="PF04023">
    <property type="entry name" value="FeoA"/>
    <property type="match status" value="1"/>
</dbReference>
<evidence type="ECO:0000313" key="3">
    <source>
        <dbReference type="EMBL" id="MBM6736807.1"/>
    </source>
</evidence>
<evidence type="ECO:0000259" key="2">
    <source>
        <dbReference type="SMART" id="SM00899"/>
    </source>
</evidence>